<dbReference type="Proteomes" id="UP000026915">
    <property type="component" value="Chromosome 8"/>
</dbReference>
<feature type="transmembrane region" description="Helical" evidence="1">
    <location>
        <begin position="62"/>
        <end position="79"/>
    </location>
</feature>
<reference evidence="2 3" key="1">
    <citation type="journal article" date="2013" name="Genome Biol.">
        <title>The genome sequence of the most widely cultivated cacao type and its use to identify candidate genes regulating pod color.</title>
        <authorList>
            <person name="Motamayor J.C."/>
            <person name="Mockaitis K."/>
            <person name="Schmutz J."/>
            <person name="Haiminen N."/>
            <person name="Iii D.L."/>
            <person name="Cornejo O."/>
            <person name="Findley S.D."/>
            <person name="Zheng P."/>
            <person name="Utro F."/>
            <person name="Royaert S."/>
            <person name="Saski C."/>
            <person name="Jenkins J."/>
            <person name="Podicheti R."/>
            <person name="Zhao M."/>
            <person name="Scheffler B.E."/>
            <person name="Stack J.C."/>
            <person name="Feltus F.A."/>
            <person name="Mustiga G.M."/>
            <person name="Amores F."/>
            <person name="Phillips W."/>
            <person name="Marelli J.P."/>
            <person name="May G.D."/>
            <person name="Shapiro H."/>
            <person name="Ma J."/>
            <person name="Bustamante C.D."/>
            <person name="Schnell R.J."/>
            <person name="Main D."/>
            <person name="Gilbert D."/>
            <person name="Parida L."/>
            <person name="Kuhn D.N."/>
        </authorList>
    </citation>
    <scope>NUCLEOTIDE SEQUENCE [LARGE SCALE GENOMIC DNA]</scope>
    <source>
        <strain evidence="3">cv. Matina 1-6</strain>
    </source>
</reference>
<evidence type="ECO:0000313" key="2">
    <source>
        <dbReference type="EMBL" id="EOY16673.1"/>
    </source>
</evidence>
<protein>
    <submittedName>
        <fullName evidence="2">Uncharacterized protein</fullName>
    </submittedName>
</protein>
<feature type="transmembrane region" description="Helical" evidence="1">
    <location>
        <begin position="12"/>
        <end position="34"/>
    </location>
</feature>
<gene>
    <name evidence="2" type="ORF">TCM_035504</name>
</gene>
<accession>A0A061FII0</accession>
<proteinExistence type="predicted"/>
<dbReference type="Gramene" id="EOY16673">
    <property type="protein sequence ID" value="EOY16673"/>
    <property type="gene ID" value="TCM_035504"/>
</dbReference>
<evidence type="ECO:0000313" key="3">
    <source>
        <dbReference type="Proteomes" id="UP000026915"/>
    </source>
</evidence>
<dbReference type="InParanoid" id="A0A061FII0"/>
<keyword evidence="1" id="KW-0812">Transmembrane</keyword>
<dbReference type="EMBL" id="CM001886">
    <property type="protein sequence ID" value="EOY16673.1"/>
    <property type="molecule type" value="Genomic_DNA"/>
</dbReference>
<sequence>MIQGGFQASYYAVIIIIIASLVPPITHSHIFLFLRRRKKKKKGVVHPVPFGMYNKAAPRNPSFFFFGSIALVTLTYFTLEWRSWKNI</sequence>
<keyword evidence="3" id="KW-1185">Reference proteome</keyword>
<name>A0A061FII0_THECC</name>
<dbReference type="AlphaFoldDB" id="A0A061FII0"/>
<evidence type="ECO:0000256" key="1">
    <source>
        <dbReference type="SAM" id="Phobius"/>
    </source>
</evidence>
<keyword evidence="1" id="KW-0472">Membrane</keyword>
<organism evidence="2 3">
    <name type="scientific">Theobroma cacao</name>
    <name type="common">Cacao</name>
    <name type="synonym">Cocoa</name>
    <dbReference type="NCBI Taxonomy" id="3641"/>
    <lineage>
        <taxon>Eukaryota</taxon>
        <taxon>Viridiplantae</taxon>
        <taxon>Streptophyta</taxon>
        <taxon>Embryophyta</taxon>
        <taxon>Tracheophyta</taxon>
        <taxon>Spermatophyta</taxon>
        <taxon>Magnoliopsida</taxon>
        <taxon>eudicotyledons</taxon>
        <taxon>Gunneridae</taxon>
        <taxon>Pentapetalae</taxon>
        <taxon>rosids</taxon>
        <taxon>malvids</taxon>
        <taxon>Malvales</taxon>
        <taxon>Malvaceae</taxon>
        <taxon>Byttnerioideae</taxon>
        <taxon>Theobroma</taxon>
    </lineage>
</organism>
<dbReference type="HOGENOM" id="CLU_2487942_0_0_1"/>
<keyword evidence="1" id="KW-1133">Transmembrane helix</keyword>